<keyword evidence="1 3" id="KW-0547">Nucleotide-binding</keyword>
<dbReference type="GO" id="GO:0051649">
    <property type="term" value="P:establishment of localization in cell"/>
    <property type="evidence" value="ECO:0007669"/>
    <property type="project" value="UniProtKB-ARBA"/>
</dbReference>
<dbReference type="InterPro" id="IPR005225">
    <property type="entry name" value="Small_GTP-bd"/>
</dbReference>
<keyword evidence="6" id="KW-1185">Reference proteome</keyword>
<evidence type="ECO:0000256" key="4">
    <source>
        <dbReference type="PIRSR" id="PIRSR606689-2"/>
    </source>
</evidence>
<evidence type="ECO:0000313" key="5">
    <source>
        <dbReference type="EMBL" id="KAG5332607.1"/>
    </source>
</evidence>
<dbReference type="PANTHER" id="PTHR46090:SF2">
    <property type="entry name" value="ADP-RIBOSYLATION FACTOR-LIKE PROTEIN 13B"/>
    <property type="match status" value="1"/>
</dbReference>
<organism evidence="5 6">
    <name type="scientific">Acromyrmex heyeri</name>
    <dbReference type="NCBI Taxonomy" id="230685"/>
    <lineage>
        <taxon>Eukaryota</taxon>
        <taxon>Metazoa</taxon>
        <taxon>Ecdysozoa</taxon>
        <taxon>Arthropoda</taxon>
        <taxon>Hexapoda</taxon>
        <taxon>Insecta</taxon>
        <taxon>Pterygota</taxon>
        <taxon>Neoptera</taxon>
        <taxon>Endopterygota</taxon>
        <taxon>Hymenoptera</taxon>
        <taxon>Apocrita</taxon>
        <taxon>Aculeata</taxon>
        <taxon>Formicoidea</taxon>
        <taxon>Formicidae</taxon>
        <taxon>Myrmicinae</taxon>
        <taxon>Acromyrmex</taxon>
    </lineage>
</organism>
<name>A0A836EYT6_9HYME</name>
<dbReference type="NCBIfam" id="TIGR00231">
    <property type="entry name" value="small_GTP"/>
    <property type="match status" value="1"/>
</dbReference>
<dbReference type="SUPFAM" id="SSF52540">
    <property type="entry name" value="P-loop containing nucleoside triphosphate hydrolases"/>
    <property type="match status" value="1"/>
</dbReference>
<dbReference type="Pfam" id="PF00025">
    <property type="entry name" value="Arf"/>
    <property type="match status" value="1"/>
</dbReference>
<keyword evidence="2 3" id="KW-0342">GTP-binding</keyword>
<dbReference type="GO" id="GO:1905515">
    <property type="term" value="P:non-motile cilium assembly"/>
    <property type="evidence" value="ECO:0007669"/>
    <property type="project" value="TreeGrafter"/>
</dbReference>
<dbReference type="SMART" id="SM00178">
    <property type="entry name" value="SAR"/>
    <property type="match status" value="1"/>
</dbReference>
<feature type="binding site" evidence="4">
    <location>
        <position position="64"/>
    </location>
    <ligand>
        <name>Mg(2+)</name>
        <dbReference type="ChEBI" id="CHEBI:18420"/>
    </ligand>
</feature>
<reference evidence="5 6" key="1">
    <citation type="submission" date="2020-02" db="EMBL/GenBank/DDBJ databases">
        <title>Relaxed selection underlies rapid genomic changes in the transitions from sociality to social parasitism in ants.</title>
        <authorList>
            <person name="Bi X."/>
        </authorList>
    </citation>
    <scope>NUCLEOTIDE SEQUENCE [LARGE SCALE GENOMIC DNA]</scope>
    <source>
        <strain evidence="5">BGI-DK2014b</strain>
        <tissue evidence="5">Whole body</tissue>
    </source>
</reference>
<dbReference type="GO" id="GO:0097500">
    <property type="term" value="P:receptor localization to non-motile cilium"/>
    <property type="evidence" value="ECO:0007669"/>
    <property type="project" value="TreeGrafter"/>
</dbReference>
<dbReference type="SMART" id="SM00177">
    <property type="entry name" value="ARF"/>
    <property type="match status" value="1"/>
</dbReference>
<feature type="binding site" evidence="3">
    <location>
        <position position="103"/>
    </location>
    <ligand>
        <name>GTP</name>
        <dbReference type="ChEBI" id="CHEBI:37565"/>
    </ligand>
</feature>
<dbReference type="GO" id="GO:0097730">
    <property type="term" value="C:non-motile cilium"/>
    <property type="evidence" value="ECO:0007669"/>
    <property type="project" value="TreeGrafter"/>
</dbReference>
<dbReference type="GO" id="GO:0016192">
    <property type="term" value="P:vesicle-mediated transport"/>
    <property type="evidence" value="ECO:0007669"/>
    <property type="project" value="UniProtKB-ARBA"/>
</dbReference>
<evidence type="ECO:0000256" key="3">
    <source>
        <dbReference type="PIRSR" id="PIRSR606689-1"/>
    </source>
</evidence>
<dbReference type="EMBL" id="JAANIB010005291">
    <property type="protein sequence ID" value="KAG5332607.1"/>
    <property type="molecule type" value="Genomic_DNA"/>
</dbReference>
<keyword evidence="4" id="KW-0460">Magnesium</keyword>
<evidence type="ECO:0000256" key="2">
    <source>
        <dbReference type="ARBA" id="ARBA00023134"/>
    </source>
</evidence>
<feature type="binding site" evidence="3">
    <location>
        <begin position="159"/>
        <end position="162"/>
    </location>
    <ligand>
        <name>GTP</name>
        <dbReference type="ChEBI" id="CHEBI:37565"/>
    </ligand>
</feature>
<dbReference type="GO" id="GO:0048731">
    <property type="term" value="P:system development"/>
    <property type="evidence" value="ECO:0007669"/>
    <property type="project" value="UniProtKB-ARBA"/>
</dbReference>
<accession>A0A836EYT6</accession>
<dbReference type="GO" id="GO:0005525">
    <property type="term" value="F:GTP binding"/>
    <property type="evidence" value="ECO:0007669"/>
    <property type="project" value="UniProtKB-KW"/>
</dbReference>
<feature type="non-terminal residue" evidence="5">
    <location>
        <position position="389"/>
    </location>
</feature>
<dbReference type="InterPro" id="IPR006689">
    <property type="entry name" value="Small_GTPase_ARF/SAR"/>
</dbReference>
<dbReference type="Proteomes" id="UP000670152">
    <property type="component" value="Unassembled WGS sequence"/>
</dbReference>
<dbReference type="PRINTS" id="PR00328">
    <property type="entry name" value="SAR1GTPBP"/>
</dbReference>
<dbReference type="InterPro" id="IPR027417">
    <property type="entry name" value="P-loop_NTPase"/>
</dbReference>
<dbReference type="GO" id="GO:0046872">
    <property type="term" value="F:metal ion binding"/>
    <property type="evidence" value="ECO:0007669"/>
    <property type="project" value="UniProtKB-KW"/>
</dbReference>
<feature type="non-terminal residue" evidence="5">
    <location>
        <position position="1"/>
    </location>
</feature>
<dbReference type="AlphaFoldDB" id="A0A836EYT6"/>
<dbReference type="GO" id="GO:0060170">
    <property type="term" value="C:ciliary membrane"/>
    <property type="evidence" value="ECO:0007669"/>
    <property type="project" value="TreeGrafter"/>
</dbReference>
<evidence type="ECO:0000313" key="6">
    <source>
        <dbReference type="Proteomes" id="UP000670152"/>
    </source>
</evidence>
<gene>
    <name evidence="5" type="primary">Arl13b</name>
    <name evidence="5" type="ORF">G6Z77_0002686</name>
</gene>
<keyword evidence="4" id="KW-0479">Metal-binding</keyword>
<evidence type="ECO:0000256" key="1">
    <source>
        <dbReference type="ARBA" id="ARBA00022741"/>
    </source>
</evidence>
<dbReference type="PROSITE" id="PS51417">
    <property type="entry name" value="ARF"/>
    <property type="match status" value="1"/>
</dbReference>
<sequence>MGSQISFPTMNNCFRSVLRRLRRNRASEKYVLYKGNECLFIYISLYDFRTIVLLIMGLDNSGKSTILNHINGDPDQNVLPTMGFRMVSLKHKSYSVKIYDLGGSSQIRALWPKYYNDIHGLIYVVDASDISRLAENKVVFNELITHEHISTKPILLLANKQDLNGAIDELDVVENLDVEYAANAMKCPTRVETCSCIYSKDQSKSNTMGIKDGYKWLLDIIMKNYAVLNSRVKQSQNCQYKSIQRAQSVASNTPSKISIHSNPFKPIKDLLAAKDEVLISESCNGTNEGRSIIKVFARRNKTAPLPVEQSTTEYESLSRNLTPNVEILAGEKSTQTISMATILDPLNLSIDHNESYASTKLIRPYTAPERSQRLSNDITIINIPGQVLQ</sequence>
<protein>
    <submittedName>
        <fullName evidence="5">AR13B protein</fullName>
    </submittedName>
</protein>
<dbReference type="GO" id="GO:0003924">
    <property type="term" value="F:GTPase activity"/>
    <property type="evidence" value="ECO:0007669"/>
    <property type="project" value="InterPro"/>
</dbReference>
<dbReference type="Gene3D" id="3.40.50.300">
    <property type="entry name" value="P-loop containing nucleotide triphosphate hydrolases"/>
    <property type="match status" value="1"/>
</dbReference>
<proteinExistence type="predicted"/>
<comment type="caution">
    <text evidence="5">The sequence shown here is derived from an EMBL/GenBank/DDBJ whole genome shotgun (WGS) entry which is preliminary data.</text>
</comment>
<dbReference type="PANTHER" id="PTHR46090">
    <property type="entry name" value="ADP-RIBOSYLATION FACTOR-LIKE PROTEIN 13B"/>
    <property type="match status" value="1"/>
</dbReference>
<dbReference type="InterPro" id="IPR051995">
    <property type="entry name" value="Ciliary_GTPase"/>
</dbReference>
<dbReference type="OrthoDB" id="14717at2759"/>
<feature type="binding site" evidence="3">
    <location>
        <begin position="57"/>
        <end position="64"/>
    </location>
    <ligand>
        <name>GTP</name>
        <dbReference type="ChEBI" id="CHEBI:37565"/>
    </ligand>
</feature>
<feature type="binding site" evidence="4">
    <location>
        <position position="81"/>
    </location>
    <ligand>
        <name>Mg(2+)</name>
        <dbReference type="ChEBI" id="CHEBI:18420"/>
    </ligand>
</feature>